<protein>
    <submittedName>
        <fullName evidence="2">Uncharacterized protein</fullName>
    </submittedName>
</protein>
<comment type="caution">
    <text evidence="2">The sequence shown here is derived from an EMBL/GenBank/DDBJ whole genome shotgun (WGS) entry which is preliminary data.</text>
</comment>
<accession>A0A3R9MLJ9</accession>
<dbReference type="Proteomes" id="UP000270291">
    <property type="component" value="Unassembled WGS sequence"/>
</dbReference>
<keyword evidence="1" id="KW-1133">Transmembrane helix</keyword>
<name>A0A3R9MLJ9_9BACT</name>
<sequence length="138" mass="15601">MHPIVPWLPLLFLPVFGAFWCLVVFMISRMGWSRLAEAYAVAEVPATVHRQTLMYLRIGVAKYNNAARMGLTPQGLYLSTWKIFFVGHPPLFIPWSAFGPVQEETFLWAKTYTTHISGPGGAVRFQFTSDQLRAALPD</sequence>
<dbReference type="AlphaFoldDB" id="A0A3R9MLJ9"/>
<evidence type="ECO:0000313" key="3">
    <source>
        <dbReference type="Proteomes" id="UP000270291"/>
    </source>
</evidence>
<proteinExistence type="predicted"/>
<keyword evidence="1" id="KW-0812">Transmembrane</keyword>
<evidence type="ECO:0000256" key="1">
    <source>
        <dbReference type="SAM" id="Phobius"/>
    </source>
</evidence>
<feature type="transmembrane region" description="Helical" evidence="1">
    <location>
        <begin position="6"/>
        <end position="27"/>
    </location>
</feature>
<keyword evidence="3" id="KW-1185">Reference proteome</keyword>
<dbReference type="OrthoDB" id="957076at2"/>
<gene>
    <name evidence="2" type="ORF">EI293_10320</name>
</gene>
<keyword evidence="1" id="KW-0472">Membrane</keyword>
<organism evidence="2 3">
    <name type="scientific">Hymenobacter perfusus</name>
    <dbReference type="NCBI Taxonomy" id="1236770"/>
    <lineage>
        <taxon>Bacteria</taxon>
        <taxon>Pseudomonadati</taxon>
        <taxon>Bacteroidota</taxon>
        <taxon>Cytophagia</taxon>
        <taxon>Cytophagales</taxon>
        <taxon>Hymenobacteraceae</taxon>
        <taxon>Hymenobacter</taxon>
    </lineage>
</organism>
<dbReference type="EMBL" id="RWIU01000003">
    <property type="protein sequence ID" value="RSK43297.1"/>
    <property type="molecule type" value="Genomic_DNA"/>
</dbReference>
<evidence type="ECO:0000313" key="2">
    <source>
        <dbReference type="EMBL" id="RSK43297.1"/>
    </source>
</evidence>
<dbReference type="RefSeq" id="WP_125437303.1">
    <property type="nucleotide sequence ID" value="NZ_RWIU01000003.1"/>
</dbReference>
<reference evidence="2 3" key="1">
    <citation type="submission" date="2018-12" db="EMBL/GenBank/DDBJ databases">
        <authorList>
            <person name="Feng G."/>
            <person name="Zhu H."/>
        </authorList>
    </citation>
    <scope>NUCLEOTIDE SEQUENCE [LARGE SCALE GENOMIC DNA]</scope>
    <source>
        <strain evidence="2 3">LMG 26000</strain>
    </source>
</reference>